<evidence type="ECO:0000313" key="3">
    <source>
        <dbReference type="Proteomes" id="UP000312326"/>
    </source>
</evidence>
<organism evidence="2 3">
    <name type="scientific">Lactobacillus amylovorus</name>
    <dbReference type="NCBI Taxonomy" id="1604"/>
    <lineage>
        <taxon>Bacteria</taxon>
        <taxon>Bacillati</taxon>
        <taxon>Bacillota</taxon>
        <taxon>Bacilli</taxon>
        <taxon>Lactobacillales</taxon>
        <taxon>Lactobacillaceae</taxon>
        <taxon>Lactobacillus</taxon>
    </lineage>
</organism>
<evidence type="ECO:0000256" key="1">
    <source>
        <dbReference type="SAM" id="Phobius"/>
    </source>
</evidence>
<keyword evidence="1" id="KW-0812">Transmembrane</keyword>
<protein>
    <recommendedName>
        <fullName evidence="4">Sugar permease</fullName>
    </recommendedName>
</protein>
<feature type="transmembrane region" description="Helical" evidence="1">
    <location>
        <begin position="78"/>
        <end position="98"/>
    </location>
</feature>
<sequence>MKKTYLYTFLGITLNAIENSMTIVTNLGSILWPASIVNMMHAFGWTMCASIFTEGIVISFLTMILERRMSWKQWRKELIFLTPYSVLIQAFATVWRWWGIDKLDFIPRFGVDILGLLISFTGLAMYSECAWCFHPHDVLSSCLKSRWSPKMMKLFNIIAPLIVIGICFFRNHTVYALHIGTLVGLLIQNRFTSFCQIAYEKYLHV</sequence>
<dbReference type="InterPro" id="IPR038750">
    <property type="entry name" value="YczE/YyaS-like"/>
</dbReference>
<reference evidence="2 3" key="1">
    <citation type="submission" date="2018-06" db="EMBL/GenBank/DDBJ databases">
        <title>Complete genome sequnece of Lactobacillus amylovorus PMRA3.</title>
        <authorList>
            <person name="Nam Y.-D."/>
            <person name="Chung W.-H."/>
            <person name="Park Y.S."/>
            <person name="Kang J."/>
        </authorList>
    </citation>
    <scope>NUCLEOTIDE SEQUENCE [LARGE SCALE GENOMIC DNA]</scope>
    <source>
        <strain evidence="2 3">PMRA3</strain>
    </source>
</reference>
<feature type="transmembrane region" description="Helical" evidence="1">
    <location>
        <begin position="154"/>
        <end position="171"/>
    </location>
</feature>
<feature type="transmembrane region" description="Helical" evidence="1">
    <location>
        <begin position="42"/>
        <end position="66"/>
    </location>
</feature>
<proteinExistence type="predicted"/>
<keyword evidence="1" id="KW-0472">Membrane</keyword>
<dbReference type="RefSeq" id="WP_022087453.1">
    <property type="nucleotide sequence ID" value="NZ_CP029754.1"/>
</dbReference>
<evidence type="ECO:0000313" key="2">
    <source>
        <dbReference type="EMBL" id="QDD70888.1"/>
    </source>
</evidence>
<dbReference type="Proteomes" id="UP000312326">
    <property type="component" value="Chromosome"/>
</dbReference>
<accession>A0A5E8CQP1</accession>
<evidence type="ECO:0008006" key="4">
    <source>
        <dbReference type="Google" id="ProtNLM"/>
    </source>
</evidence>
<gene>
    <name evidence="2" type="ORF">DM298_08500</name>
</gene>
<dbReference type="Pfam" id="PF19700">
    <property type="entry name" value="DUF6198"/>
    <property type="match status" value="1"/>
</dbReference>
<feature type="transmembrane region" description="Helical" evidence="1">
    <location>
        <begin position="113"/>
        <end position="133"/>
    </location>
</feature>
<dbReference type="AlphaFoldDB" id="A0A5E8CQP1"/>
<name>A0A5E8CQP1_LACAM</name>
<keyword evidence="1" id="KW-1133">Transmembrane helix</keyword>
<dbReference type="EMBL" id="CP029754">
    <property type="protein sequence ID" value="QDD70888.1"/>
    <property type="molecule type" value="Genomic_DNA"/>
</dbReference>